<dbReference type="EMBL" id="UINC01006008">
    <property type="protein sequence ID" value="SVA24913.1"/>
    <property type="molecule type" value="Genomic_DNA"/>
</dbReference>
<evidence type="ECO:0000313" key="2">
    <source>
        <dbReference type="EMBL" id="SVA24913.1"/>
    </source>
</evidence>
<dbReference type="InterPro" id="IPR025485">
    <property type="entry name" value="DUF4377"/>
</dbReference>
<gene>
    <name evidence="2" type="ORF">METZ01_LOCUS77767</name>
</gene>
<accession>A0A381UE33</accession>
<feature type="domain" description="DUF4377" evidence="1">
    <location>
        <begin position="23"/>
        <end position="97"/>
    </location>
</feature>
<proteinExistence type="predicted"/>
<protein>
    <recommendedName>
        <fullName evidence="1">DUF4377 domain-containing protein</fullName>
    </recommendedName>
</protein>
<name>A0A381UE33_9ZZZZ</name>
<reference evidence="2" key="1">
    <citation type="submission" date="2018-05" db="EMBL/GenBank/DDBJ databases">
        <authorList>
            <person name="Lanie J.A."/>
            <person name="Ng W.-L."/>
            <person name="Kazmierczak K.M."/>
            <person name="Andrzejewski T.M."/>
            <person name="Davidsen T.M."/>
            <person name="Wayne K.J."/>
            <person name="Tettelin H."/>
            <person name="Glass J.I."/>
            <person name="Rusch D."/>
            <person name="Podicherti R."/>
            <person name="Tsui H.-C.T."/>
            <person name="Winkler M.E."/>
        </authorList>
    </citation>
    <scope>NUCLEOTIDE SEQUENCE</scope>
</reference>
<dbReference type="AlphaFoldDB" id="A0A381UE33"/>
<evidence type="ECO:0000259" key="1">
    <source>
        <dbReference type="Pfam" id="PF14302"/>
    </source>
</evidence>
<organism evidence="2">
    <name type="scientific">marine metagenome</name>
    <dbReference type="NCBI Taxonomy" id="408172"/>
    <lineage>
        <taxon>unclassified sequences</taxon>
        <taxon>metagenomes</taxon>
        <taxon>ecological metagenomes</taxon>
    </lineage>
</organism>
<sequence>MLCALLLACGLIEPDSEELTLFVGPERVECMGFMFPTTCLQVRFNPEGNWETFDDPIEGFNFEPGFFYELRVRRVSIADPPADASSYRWILLELVNKIVAQAYATDSRIVI</sequence>
<dbReference type="Pfam" id="PF14302">
    <property type="entry name" value="DUF4377"/>
    <property type="match status" value="1"/>
</dbReference>